<dbReference type="PANTHER" id="PTHR47069:SF1">
    <property type="entry name" value="OS03G0580500 PROTEIN"/>
    <property type="match status" value="1"/>
</dbReference>
<protein>
    <submittedName>
        <fullName evidence="1">Uncharacterized protein</fullName>
    </submittedName>
</protein>
<keyword evidence="2" id="KW-1185">Reference proteome</keyword>
<dbReference type="Proteomes" id="UP000298652">
    <property type="component" value="Chromosome 2"/>
</dbReference>
<organism evidence="1 2">
    <name type="scientific">Setaria viridis</name>
    <name type="common">Green bristlegrass</name>
    <name type="synonym">Setaria italica subsp. viridis</name>
    <dbReference type="NCBI Taxonomy" id="4556"/>
    <lineage>
        <taxon>Eukaryota</taxon>
        <taxon>Viridiplantae</taxon>
        <taxon>Streptophyta</taxon>
        <taxon>Embryophyta</taxon>
        <taxon>Tracheophyta</taxon>
        <taxon>Spermatophyta</taxon>
        <taxon>Magnoliopsida</taxon>
        <taxon>Liliopsida</taxon>
        <taxon>Poales</taxon>
        <taxon>Poaceae</taxon>
        <taxon>PACMAD clade</taxon>
        <taxon>Panicoideae</taxon>
        <taxon>Panicodae</taxon>
        <taxon>Paniceae</taxon>
        <taxon>Cenchrinae</taxon>
        <taxon>Setaria</taxon>
    </lineage>
</organism>
<sequence>MRLKGRPWILLDPVTRTNTQDIDDVKLAALKKSKPRKKKRKEYSSSIEEKDENNPFFRLYKDTCLKIETAADKISSSVEALSAPPTNPIPIIAVAMNMVKDSGVQEKTILMYTATFLIVKPEFREVFSSLETDEGRFDLL</sequence>
<name>A0A4U6VR92_SETVI</name>
<dbReference type="EMBL" id="CM016553">
    <property type="protein sequence ID" value="TKW31405.1"/>
    <property type="molecule type" value="Genomic_DNA"/>
</dbReference>
<accession>A0A4U6VR92</accession>
<proteinExistence type="predicted"/>
<gene>
    <name evidence="1" type="ORF">SEVIR_2G104000v2</name>
</gene>
<dbReference type="Gramene" id="TKW31405">
    <property type="protein sequence ID" value="TKW31405"/>
    <property type="gene ID" value="SEVIR_2G104000v2"/>
</dbReference>
<evidence type="ECO:0000313" key="2">
    <source>
        <dbReference type="Proteomes" id="UP000298652"/>
    </source>
</evidence>
<evidence type="ECO:0000313" key="1">
    <source>
        <dbReference type="EMBL" id="TKW31405.1"/>
    </source>
</evidence>
<dbReference type="PANTHER" id="PTHR47069">
    <property type="match status" value="1"/>
</dbReference>
<dbReference type="AlphaFoldDB" id="A0A4U6VR92"/>
<reference evidence="1" key="1">
    <citation type="submission" date="2019-03" db="EMBL/GenBank/DDBJ databases">
        <title>WGS assembly of Setaria viridis.</title>
        <authorList>
            <person name="Huang P."/>
            <person name="Jenkins J."/>
            <person name="Grimwood J."/>
            <person name="Barry K."/>
            <person name="Healey A."/>
            <person name="Mamidi S."/>
            <person name="Sreedasyam A."/>
            <person name="Shu S."/>
            <person name="Feldman M."/>
            <person name="Wu J."/>
            <person name="Yu Y."/>
            <person name="Chen C."/>
            <person name="Johnson J."/>
            <person name="Rokhsar D."/>
            <person name="Baxter I."/>
            <person name="Schmutz J."/>
            <person name="Brutnell T."/>
            <person name="Kellogg E."/>
        </authorList>
    </citation>
    <scope>NUCLEOTIDE SEQUENCE [LARGE SCALE GENOMIC DNA]</scope>
</reference>